<feature type="domain" description="PI31 proteasome regulator N-terminal" evidence="13">
    <location>
        <begin position="23"/>
        <end position="173"/>
    </location>
</feature>
<dbReference type="Pfam" id="PF11566">
    <property type="entry name" value="PI31_Prot_N"/>
    <property type="match status" value="1"/>
</dbReference>
<feature type="region of interest" description="Disordered" evidence="11">
    <location>
        <begin position="352"/>
        <end position="382"/>
    </location>
</feature>
<evidence type="ECO:0000256" key="7">
    <source>
        <dbReference type="ARBA" id="ARBA00022824"/>
    </source>
</evidence>
<dbReference type="GO" id="GO:0004866">
    <property type="term" value="F:endopeptidase inhibitor activity"/>
    <property type="evidence" value="ECO:0007669"/>
    <property type="project" value="InterPro"/>
</dbReference>
<feature type="compositionally biased region" description="Pro residues" evidence="11">
    <location>
        <begin position="193"/>
        <end position="208"/>
    </location>
</feature>
<dbReference type="GO" id="GO:0005783">
    <property type="term" value="C:endoplasmic reticulum"/>
    <property type="evidence" value="ECO:0007669"/>
    <property type="project" value="UniProtKB-SubCell"/>
</dbReference>
<keyword evidence="4" id="KW-0488">Methylation</keyword>
<keyword evidence="6" id="KW-0597">Phosphoprotein</keyword>
<keyword evidence="7" id="KW-0256">Endoplasmic reticulum</keyword>
<evidence type="ECO:0000259" key="12">
    <source>
        <dbReference type="Pfam" id="PF08577"/>
    </source>
</evidence>
<dbReference type="AlphaFoldDB" id="A0A1J8Q7J5"/>
<evidence type="ECO:0000256" key="6">
    <source>
        <dbReference type="ARBA" id="ARBA00022553"/>
    </source>
</evidence>
<dbReference type="Proteomes" id="UP000183567">
    <property type="component" value="Unassembled WGS sequence"/>
</dbReference>
<dbReference type="InterPro" id="IPR021625">
    <property type="entry name" value="PI31_Prot_N"/>
</dbReference>
<evidence type="ECO:0000256" key="3">
    <source>
        <dbReference type="ARBA" id="ARBA00006405"/>
    </source>
</evidence>
<sequence length="611" mass="67426">MDNNVLDPSALISLLLNLLPPSNKTLTSPHDGLAALVHTTFSALAFRLIATDDTSSAREHPNNVLPDDWNTKGLFDRTFRYRHDQSSLEFVVKVIKLGQRTLISAIAVENDKSASLDVATNDFVSPSFYPYDAAKADAPPLVHGFISSNRITDFIFQLKLKIIQKLIPGLRKDGYIEETEDSSSNAGPAPRADNPPPARPRPVTPPHPFPDDIPYHLPPGVRPRNPLEIGRRDLDPFNGVNPFQPPPLFSGVEGDGMFVGPDHPIFGMRGTRAHETRGPWGGDGYLPPMGAPPGARFDPIGPNPGAFNPSFNGRPRRGPPGSGNARDPDNDEFMPPGALGSTITLIHIMASHASSPQSPTSPMRPKKLQVPPGFRAPPKPKQKPISQMIARELHDQHDRNARLLNSSSACTSALAERLSSDQAAIESRLLELEGVEEIRRGLKKTDINADEIMNVDQPQVPRVIGAKQRALSRYAPMAPNGAQHVGSITLQEAIELEQRAHVQDAAKQRRLDDRNRRIGLPVKGEVLSRAEMDARMWAFINHKPTDSDLEDDMDEDDEDDEDPSTWFEDDQDDGVKGQNIVEPDFEDLYNVIRVDESALRYSTFYEPRDGD</sequence>
<feature type="region of interest" description="Disordered" evidence="11">
    <location>
        <begin position="544"/>
        <end position="579"/>
    </location>
</feature>
<evidence type="ECO:0000256" key="9">
    <source>
        <dbReference type="ARBA" id="ARBA00022990"/>
    </source>
</evidence>
<evidence type="ECO:0000256" key="1">
    <source>
        <dbReference type="ARBA" id="ARBA00004240"/>
    </source>
</evidence>
<evidence type="ECO:0000256" key="2">
    <source>
        <dbReference type="ARBA" id="ARBA00004496"/>
    </source>
</evidence>
<keyword evidence="8" id="KW-0647">Proteasome</keyword>
<dbReference type="PANTHER" id="PTHR13266">
    <property type="entry name" value="PROTEASOME INHIBITOR"/>
    <property type="match status" value="1"/>
</dbReference>
<comment type="subcellular location">
    <subcellularLocation>
        <location evidence="2">Cytoplasm</location>
    </subcellularLocation>
    <subcellularLocation>
        <location evidence="1">Endoplasmic reticulum</location>
    </subcellularLocation>
</comment>
<reference evidence="14 15" key="1">
    <citation type="submission" date="2016-03" db="EMBL/GenBank/DDBJ databases">
        <title>Comparative genomics of the ectomycorrhizal sister species Rhizopogon vinicolor and Rhizopogon vesiculosus (Basidiomycota: Boletales) reveals a divergence of the mating type B locus.</title>
        <authorList>
            <person name="Mujic A.B."/>
            <person name="Kuo A."/>
            <person name="Tritt A."/>
            <person name="Lipzen A."/>
            <person name="Chen C."/>
            <person name="Johnson J."/>
            <person name="Sharma A."/>
            <person name="Barry K."/>
            <person name="Grigoriev I.V."/>
            <person name="Spatafora J.W."/>
        </authorList>
    </citation>
    <scope>NUCLEOTIDE SEQUENCE [LARGE SCALE GENOMIC DNA]</scope>
    <source>
        <strain evidence="14 15">AM-OR11-056</strain>
    </source>
</reference>
<dbReference type="GO" id="GO:0000502">
    <property type="term" value="C:proteasome complex"/>
    <property type="evidence" value="ECO:0007669"/>
    <property type="project" value="UniProtKB-KW"/>
</dbReference>
<feature type="domain" description="PI31 proteasome regulator C-terminal" evidence="12">
    <location>
        <begin position="229"/>
        <end position="302"/>
    </location>
</feature>
<evidence type="ECO:0000256" key="10">
    <source>
        <dbReference type="ARBA" id="ARBA00024805"/>
    </source>
</evidence>
<name>A0A1J8Q7J5_9AGAM</name>
<feature type="region of interest" description="Disordered" evidence="11">
    <location>
        <begin position="287"/>
        <end position="338"/>
    </location>
</feature>
<gene>
    <name evidence="14" type="ORF">AZE42_00546</name>
</gene>
<dbReference type="GO" id="GO:0043161">
    <property type="term" value="P:proteasome-mediated ubiquitin-dependent protein catabolic process"/>
    <property type="evidence" value="ECO:0007669"/>
    <property type="project" value="InterPro"/>
</dbReference>
<feature type="compositionally biased region" description="Polar residues" evidence="11">
    <location>
        <begin position="352"/>
        <end position="361"/>
    </location>
</feature>
<comment type="function">
    <text evidence="10">Plays an important role in control of proteasome function. Inhibits the hydrolysis of protein and peptide substrates by the 20S proteasome. Also inhibits the activation of the proteasome by the proteasome regulatory proteins PA700 and PA28.</text>
</comment>
<feature type="region of interest" description="Disordered" evidence="11">
    <location>
        <begin position="177"/>
        <end position="233"/>
    </location>
</feature>
<organism evidence="14 15">
    <name type="scientific">Rhizopogon vesiculosus</name>
    <dbReference type="NCBI Taxonomy" id="180088"/>
    <lineage>
        <taxon>Eukaryota</taxon>
        <taxon>Fungi</taxon>
        <taxon>Dikarya</taxon>
        <taxon>Basidiomycota</taxon>
        <taxon>Agaricomycotina</taxon>
        <taxon>Agaricomycetes</taxon>
        <taxon>Agaricomycetidae</taxon>
        <taxon>Boletales</taxon>
        <taxon>Suillineae</taxon>
        <taxon>Rhizopogonaceae</taxon>
        <taxon>Rhizopogon</taxon>
    </lineage>
</organism>
<dbReference type="OrthoDB" id="68090at2759"/>
<evidence type="ECO:0000256" key="11">
    <source>
        <dbReference type="SAM" id="MobiDB-lite"/>
    </source>
</evidence>
<accession>A0A1J8Q7J5</accession>
<evidence type="ECO:0000256" key="4">
    <source>
        <dbReference type="ARBA" id="ARBA00022481"/>
    </source>
</evidence>
<keyword evidence="9" id="KW-0007">Acetylation</keyword>
<evidence type="ECO:0000313" key="15">
    <source>
        <dbReference type="Proteomes" id="UP000183567"/>
    </source>
</evidence>
<proteinExistence type="inferred from homology"/>
<evidence type="ECO:0000256" key="5">
    <source>
        <dbReference type="ARBA" id="ARBA00022490"/>
    </source>
</evidence>
<protein>
    <submittedName>
        <fullName evidence="14">Uncharacterized protein</fullName>
    </submittedName>
</protein>
<dbReference type="InterPro" id="IPR045128">
    <property type="entry name" value="PI31-like"/>
</dbReference>
<comment type="similarity">
    <text evidence="3">Belongs to the proteasome inhibitor PI31 family.</text>
</comment>
<feature type="compositionally biased region" description="Acidic residues" evidence="11">
    <location>
        <begin position="547"/>
        <end position="572"/>
    </location>
</feature>
<keyword evidence="15" id="KW-1185">Reference proteome</keyword>
<dbReference type="InterPro" id="IPR013886">
    <property type="entry name" value="PI31_Prot_C"/>
</dbReference>
<dbReference type="STRING" id="180088.A0A1J8Q7J5"/>
<dbReference type="EMBL" id="LVVM01002220">
    <property type="protein sequence ID" value="OJA17013.1"/>
    <property type="molecule type" value="Genomic_DNA"/>
</dbReference>
<keyword evidence="5" id="KW-0963">Cytoplasm</keyword>
<dbReference type="Pfam" id="PF08577">
    <property type="entry name" value="PI31_Prot_C"/>
    <property type="match status" value="1"/>
</dbReference>
<dbReference type="PANTHER" id="PTHR13266:SF1">
    <property type="entry name" value="PROTEASOME INHIBITOR PI31 SUBUNIT"/>
    <property type="match status" value="1"/>
</dbReference>
<comment type="caution">
    <text evidence="14">The sequence shown here is derived from an EMBL/GenBank/DDBJ whole genome shotgun (WGS) entry which is preliminary data.</text>
</comment>
<dbReference type="GO" id="GO:0070628">
    <property type="term" value="F:proteasome binding"/>
    <property type="evidence" value="ECO:0007669"/>
    <property type="project" value="InterPro"/>
</dbReference>
<evidence type="ECO:0000259" key="13">
    <source>
        <dbReference type="Pfam" id="PF11566"/>
    </source>
</evidence>
<evidence type="ECO:0000256" key="8">
    <source>
        <dbReference type="ARBA" id="ARBA00022942"/>
    </source>
</evidence>
<dbReference type="Gene3D" id="3.40.1000.30">
    <property type="match status" value="1"/>
</dbReference>
<evidence type="ECO:0000313" key="14">
    <source>
        <dbReference type="EMBL" id="OJA17013.1"/>
    </source>
</evidence>